<sequence length="102" mass="11852">MGEPLVWVLRDGGRAIGRVTIDGNDFPWLHGVFEPLEGFEAVRPLFERSLRLLEEERYEEWESAYGLIDGRLTFDSPDGPVAEFLLHIENDRAWFRWSDTAD</sequence>
<keyword evidence="2" id="KW-1185">Reference proteome</keyword>
<protein>
    <submittedName>
        <fullName evidence="1">Uncharacterized protein</fullName>
    </submittedName>
</protein>
<dbReference type="RefSeq" id="WP_136530671.1">
    <property type="nucleotide sequence ID" value="NZ_STGX01000011.1"/>
</dbReference>
<proteinExistence type="predicted"/>
<name>A0A4S8PAN4_9ACTN</name>
<accession>A0A4S8PAN4</accession>
<gene>
    <name evidence="1" type="ORF">E9998_15870</name>
</gene>
<comment type="caution">
    <text evidence="1">The sequence shown here is derived from an EMBL/GenBank/DDBJ whole genome shotgun (WGS) entry which is preliminary data.</text>
</comment>
<dbReference type="EMBL" id="STGX01000011">
    <property type="protein sequence ID" value="THV27328.1"/>
    <property type="molecule type" value="Genomic_DNA"/>
</dbReference>
<evidence type="ECO:0000313" key="1">
    <source>
        <dbReference type="EMBL" id="THV27328.1"/>
    </source>
</evidence>
<dbReference type="Proteomes" id="UP000305792">
    <property type="component" value="Unassembled WGS sequence"/>
</dbReference>
<dbReference type="AlphaFoldDB" id="A0A4S8PAN4"/>
<reference evidence="1 2" key="1">
    <citation type="journal article" date="2018" name="Int. J. Syst. Evol. Microbiol.">
        <title>Glycomyces paridis sp. nov., isolated from the medicinal plant Paris polyphylla.</title>
        <authorList>
            <person name="Fang X.M."/>
            <person name="Bai J.L."/>
            <person name="Su J."/>
            <person name="Zhao L.L."/>
            <person name="Liu H.Y."/>
            <person name="Ma B.P."/>
            <person name="Zhang Y.Q."/>
            <person name="Yu L.Y."/>
        </authorList>
    </citation>
    <scope>NUCLEOTIDE SEQUENCE [LARGE SCALE GENOMIC DNA]</scope>
    <source>
        <strain evidence="1 2">CPCC 204357</strain>
    </source>
</reference>
<dbReference type="OrthoDB" id="3394546at2"/>
<organism evidence="1 2">
    <name type="scientific">Glycomyces paridis</name>
    <dbReference type="NCBI Taxonomy" id="2126555"/>
    <lineage>
        <taxon>Bacteria</taxon>
        <taxon>Bacillati</taxon>
        <taxon>Actinomycetota</taxon>
        <taxon>Actinomycetes</taxon>
        <taxon>Glycomycetales</taxon>
        <taxon>Glycomycetaceae</taxon>
        <taxon>Glycomyces</taxon>
    </lineage>
</organism>
<evidence type="ECO:0000313" key="2">
    <source>
        <dbReference type="Proteomes" id="UP000305792"/>
    </source>
</evidence>